<evidence type="ECO:0000256" key="1">
    <source>
        <dbReference type="ARBA" id="ARBA00004123"/>
    </source>
</evidence>
<evidence type="ECO:0000313" key="8">
    <source>
        <dbReference type="WBParaSite" id="MBELARI_LOCUS4374"/>
    </source>
</evidence>
<comment type="subcellular location">
    <subcellularLocation>
        <location evidence="1">Nucleus</location>
    </subcellularLocation>
</comment>
<dbReference type="PANTHER" id="PTHR12214:SF0">
    <property type="entry name" value="LD29489P"/>
    <property type="match status" value="1"/>
</dbReference>
<feature type="compositionally biased region" description="Acidic residues" evidence="5">
    <location>
        <begin position="212"/>
        <end position="221"/>
    </location>
</feature>
<protein>
    <recommendedName>
        <fullName evidence="6">GCF C-terminal domain-containing protein</fullName>
    </recommendedName>
</protein>
<feature type="compositionally biased region" description="Basic and acidic residues" evidence="5">
    <location>
        <begin position="484"/>
        <end position="497"/>
    </location>
</feature>
<name>A0AAF3FBX4_9BILA</name>
<feature type="region of interest" description="Disordered" evidence="5">
    <location>
        <begin position="1"/>
        <end position="70"/>
    </location>
</feature>
<evidence type="ECO:0000256" key="5">
    <source>
        <dbReference type="SAM" id="MobiDB-lite"/>
    </source>
</evidence>
<reference evidence="8" key="1">
    <citation type="submission" date="2024-02" db="UniProtKB">
        <authorList>
            <consortium name="WormBaseParasite"/>
        </authorList>
    </citation>
    <scope>IDENTIFICATION</scope>
</reference>
<organism evidence="7 8">
    <name type="scientific">Mesorhabditis belari</name>
    <dbReference type="NCBI Taxonomy" id="2138241"/>
    <lineage>
        <taxon>Eukaryota</taxon>
        <taxon>Metazoa</taxon>
        <taxon>Ecdysozoa</taxon>
        <taxon>Nematoda</taxon>
        <taxon>Chromadorea</taxon>
        <taxon>Rhabditida</taxon>
        <taxon>Rhabditina</taxon>
        <taxon>Rhabditomorpha</taxon>
        <taxon>Rhabditoidea</taxon>
        <taxon>Rhabditidae</taxon>
        <taxon>Mesorhabditinae</taxon>
        <taxon>Mesorhabditis</taxon>
    </lineage>
</organism>
<dbReference type="PANTHER" id="PTHR12214">
    <property type="entry name" value="GC-RICH SEQUENCE DNA-BINDING FACTOR"/>
    <property type="match status" value="1"/>
</dbReference>
<dbReference type="Pfam" id="PF07842">
    <property type="entry name" value="GCFC"/>
    <property type="match status" value="1"/>
</dbReference>
<sequence length="822" mass="95494">MFRKPKNKTAIRQRQAEENEPSDKVEKNSPSNQAVEDSEETEDTTTITSKKPLLSFASDEDEHEEFKLKKDKKKLKEARLMRKLERQAQEIEIKKEVELVDEIEFSIIPTKNVKIEDDYISHKETSKMDVIYQKRTTIENPELSMKYDNDYADDDTYSKFSTTLNKIPDSKAVYEARKKRERLRAQGHDGYIPLDDDQKIREKGSQRLIREDDNDDSEEDTEKFYSSREIAMEEDTKRRELQNQFLEHEERSPAQSDDEIDRWEQQQILKAVGASTIGQMRQEYEITTEFFKKIREEDEERSRPVEMDIDMDVENVPPATTSKFEPSASHVTMGDILSKLALRLQDREESLNTLRQNIDKLQTNIDENKEQIRLLETGDKNKPPVSQELSEKYKMYQEAKLYFRSLLDCLNDKMTEINALTDKRRGIAKAKTQRIIARRRRDIRDSYDECSAAAAGKNIALIKAGDHGVRAAEREARRGRRRREREGNLEGISHEEGLSTDDEETTSRLVADQEIHAEVIEGIKAIFVDASEDYSRIPRIMNRLIKWLVVDEKSFENAYVHLCIPKILSPFVCLELSKNDILKNATLRLEDMEWYKDLLSVDSPELRQDHPIIVGLIPLVIEKVVVPFITDVVNEEWDPLSLKQTRNLATLLDTIVKEYPTITEKSKSVARLFAAIQEKAKEAVSEDLFIPMYSKQSIENINTGCRAFLDRQFWTSVKLIRSLSLFSKFFAPYTMHQLVFEGILSVSCGLALQMGESNDSSTIKKVRAIIAETRNEWMPFMNQANMRSLIAILSKISEEFDKSNREFSKQVRRYIDRLKNGE</sequence>
<feature type="region of interest" description="Disordered" evidence="5">
    <location>
        <begin position="472"/>
        <end position="504"/>
    </location>
</feature>
<evidence type="ECO:0000313" key="7">
    <source>
        <dbReference type="Proteomes" id="UP000887575"/>
    </source>
</evidence>
<dbReference type="WBParaSite" id="MBELARI_LOCUS4374">
    <property type="protein sequence ID" value="MBELARI_LOCUS4374"/>
    <property type="gene ID" value="MBELARI_LOCUS4374"/>
</dbReference>
<keyword evidence="7" id="KW-1185">Reference proteome</keyword>
<dbReference type="AlphaFoldDB" id="A0AAF3FBX4"/>
<dbReference type="InterPro" id="IPR022783">
    <property type="entry name" value="GCFC_dom"/>
</dbReference>
<comment type="similarity">
    <text evidence="2">Belongs to the GCF family.</text>
</comment>
<feature type="compositionally biased region" description="Basic residues" evidence="5">
    <location>
        <begin position="1"/>
        <end position="11"/>
    </location>
</feature>
<keyword evidence="3" id="KW-0539">Nucleus</keyword>
<proteinExistence type="inferred from homology"/>
<feature type="region of interest" description="Disordered" evidence="5">
    <location>
        <begin position="205"/>
        <end position="225"/>
    </location>
</feature>
<evidence type="ECO:0000256" key="3">
    <source>
        <dbReference type="ARBA" id="ARBA00023242"/>
    </source>
</evidence>
<feature type="coiled-coil region" evidence="4">
    <location>
        <begin position="337"/>
        <end position="378"/>
    </location>
</feature>
<feature type="compositionally biased region" description="Basic and acidic residues" evidence="5">
    <location>
        <begin position="14"/>
        <end position="27"/>
    </location>
</feature>
<keyword evidence="4" id="KW-0175">Coiled coil</keyword>
<dbReference type="InterPro" id="IPR012890">
    <property type="entry name" value="GCFC2-like"/>
</dbReference>
<feature type="coiled-coil region" evidence="4">
    <location>
        <begin position="74"/>
        <end position="101"/>
    </location>
</feature>
<dbReference type="Proteomes" id="UP000887575">
    <property type="component" value="Unassembled WGS sequence"/>
</dbReference>
<dbReference type="GO" id="GO:0000398">
    <property type="term" value="P:mRNA splicing, via spliceosome"/>
    <property type="evidence" value="ECO:0007669"/>
    <property type="project" value="InterPro"/>
</dbReference>
<accession>A0AAF3FBX4</accession>
<evidence type="ECO:0000259" key="6">
    <source>
        <dbReference type="Pfam" id="PF07842"/>
    </source>
</evidence>
<dbReference type="GO" id="GO:0003677">
    <property type="term" value="F:DNA binding"/>
    <property type="evidence" value="ECO:0007669"/>
    <property type="project" value="InterPro"/>
</dbReference>
<evidence type="ECO:0000256" key="4">
    <source>
        <dbReference type="SAM" id="Coils"/>
    </source>
</evidence>
<dbReference type="GO" id="GO:0005634">
    <property type="term" value="C:nucleus"/>
    <property type="evidence" value="ECO:0007669"/>
    <property type="project" value="UniProtKB-SubCell"/>
</dbReference>
<evidence type="ECO:0000256" key="2">
    <source>
        <dbReference type="ARBA" id="ARBA00010801"/>
    </source>
</evidence>
<feature type="domain" description="GCF C-terminal" evidence="6">
    <location>
        <begin position="620"/>
        <end position="739"/>
    </location>
</feature>